<dbReference type="Gene3D" id="1.20.1500.10">
    <property type="entry name" value="YheA/YmcA-like"/>
    <property type="match status" value="1"/>
</dbReference>
<dbReference type="PANTHER" id="PTHR38448:SF2">
    <property type="entry name" value="REGULATORY PROTEIN YLBF"/>
    <property type="match status" value="1"/>
</dbReference>
<dbReference type="InterPro" id="IPR052767">
    <property type="entry name" value="Bact_com_dev_regulator"/>
</dbReference>
<proteinExistence type="predicted"/>
<keyword evidence="2" id="KW-1185">Reference proteome</keyword>
<accession>E6TUI5</accession>
<evidence type="ECO:0000313" key="1">
    <source>
        <dbReference type="EMBL" id="ADU30875.1"/>
    </source>
</evidence>
<name>E6TUI5_EVAC2</name>
<dbReference type="InterPro" id="IPR010368">
    <property type="entry name" value="Com_YlbF"/>
</dbReference>
<dbReference type="Proteomes" id="UP000001401">
    <property type="component" value="Chromosome"/>
</dbReference>
<protein>
    <recommendedName>
        <fullName evidence="3">YlbF family regulator</fullName>
    </recommendedName>
</protein>
<dbReference type="Pfam" id="PF06133">
    <property type="entry name" value="Com_YlbF"/>
    <property type="match status" value="1"/>
</dbReference>
<dbReference type="AlphaFoldDB" id="E6TUI5"/>
<organism evidence="1 2">
    <name type="scientific">Evansella cellulosilytica (strain ATCC 21833 / DSM 2522 / FERM P-1141 / JCM 9156 / N-4)</name>
    <name type="common">Bacillus cellulosilyticus</name>
    <dbReference type="NCBI Taxonomy" id="649639"/>
    <lineage>
        <taxon>Bacteria</taxon>
        <taxon>Bacillati</taxon>
        <taxon>Bacillota</taxon>
        <taxon>Bacilli</taxon>
        <taxon>Bacillales</taxon>
        <taxon>Bacillaceae</taxon>
        <taxon>Evansella</taxon>
    </lineage>
</organism>
<dbReference type="OrthoDB" id="2157513at2"/>
<dbReference type="STRING" id="649639.Bcell_2618"/>
<reference evidence="1 2" key="1">
    <citation type="submission" date="2010-12" db="EMBL/GenBank/DDBJ databases">
        <title>Complete sequence of Bacillus cellulosilyticus DSM 2522.</title>
        <authorList>
            <consortium name="US DOE Joint Genome Institute"/>
            <person name="Lucas S."/>
            <person name="Copeland A."/>
            <person name="Lapidus A."/>
            <person name="Cheng J.-F."/>
            <person name="Bruce D."/>
            <person name="Goodwin L."/>
            <person name="Pitluck S."/>
            <person name="Chertkov O."/>
            <person name="Detter J.C."/>
            <person name="Han C."/>
            <person name="Tapia R."/>
            <person name="Land M."/>
            <person name="Hauser L."/>
            <person name="Jeffries C."/>
            <person name="Kyrpides N."/>
            <person name="Ivanova N."/>
            <person name="Mikhailova N."/>
            <person name="Brumm P."/>
            <person name="Mead D."/>
            <person name="Woyke T."/>
        </authorList>
    </citation>
    <scope>NUCLEOTIDE SEQUENCE [LARGE SCALE GENOMIC DNA]</scope>
    <source>
        <strain evidence="2">ATCC 21833 / DSM 2522 / FERM P-1141 / JCM 9156 / N-4</strain>
    </source>
</reference>
<dbReference type="eggNOG" id="COG3679">
    <property type="taxonomic scope" value="Bacteria"/>
</dbReference>
<dbReference type="InterPro" id="IPR023378">
    <property type="entry name" value="YheA/YmcA-like_dom_sf"/>
</dbReference>
<gene>
    <name evidence="1" type="ordered locus">Bcell_2618</name>
</gene>
<dbReference type="KEGG" id="bco:Bcell_2618"/>
<sequence length="151" mass="17201">MYSTMTNVDILQEVYDFSDFITSSEVFLHYIETKRALEKNRDAQRMITHFQALKEKYEEVQRFGKYHPDFDKVTKEVREWKRKVDTNLFVSEFKKAEEELNQLLVEISQIVANAVSTHIKVPTGNPFFDQGGCGTGGCGSGGGCGCSTKKK</sequence>
<dbReference type="PANTHER" id="PTHR38448">
    <property type="entry name" value="REGULATORY PROTEIN YLBF-RELATED"/>
    <property type="match status" value="1"/>
</dbReference>
<evidence type="ECO:0000313" key="2">
    <source>
        <dbReference type="Proteomes" id="UP000001401"/>
    </source>
</evidence>
<dbReference type="HOGENOM" id="CLU_114090_0_0_9"/>
<dbReference type="RefSeq" id="WP_013489208.1">
    <property type="nucleotide sequence ID" value="NC_014829.1"/>
</dbReference>
<dbReference type="SUPFAM" id="SSF158622">
    <property type="entry name" value="YheA/YmcA-like"/>
    <property type="match status" value="1"/>
</dbReference>
<evidence type="ECO:0008006" key="3">
    <source>
        <dbReference type="Google" id="ProtNLM"/>
    </source>
</evidence>
<dbReference type="EMBL" id="CP002394">
    <property type="protein sequence ID" value="ADU30875.1"/>
    <property type="molecule type" value="Genomic_DNA"/>
</dbReference>